<dbReference type="PANTHER" id="PTHR11764:SF57">
    <property type="entry name" value="TIRUCALLADIENOL SYNTHASE-RELATED"/>
    <property type="match status" value="1"/>
</dbReference>
<reference evidence="1" key="1">
    <citation type="submission" date="2019-07" db="EMBL/GenBank/DDBJ databases">
        <authorList>
            <person name="Dittberner H."/>
        </authorList>
    </citation>
    <scope>NUCLEOTIDE SEQUENCE [LARGE SCALE GENOMIC DNA]</scope>
</reference>
<accession>A0A565BI58</accession>
<evidence type="ECO:0000313" key="2">
    <source>
        <dbReference type="Proteomes" id="UP000489600"/>
    </source>
</evidence>
<dbReference type="AlphaFoldDB" id="A0A565BI58"/>
<evidence type="ECO:0000313" key="1">
    <source>
        <dbReference type="EMBL" id="VVB01326.1"/>
    </source>
</evidence>
<name>A0A565BI58_9BRAS</name>
<dbReference type="OrthoDB" id="21502at2759"/>
<gene>
    <name evidence="1" type="ORF">ANE_LOCUS11770</name>
</gene>
<dbReference type="GO" id="GO:0005811">
    <property type="term" value="C:lipid droplet"/>
    <property type="evidence" value="ECO:0007669"/>
    <property type="project" value="InterPro"/>
</dbReference>
<dbReference type="GO" id="GO:0016104">
    <property type="term" value="P:triterpenoid biosynthetic process"/>
    <property type="evidence" value="ECO:0007669"/>
    <property type="project" value="InterPro"/>
</dbReference>
<dbReference type="PANTHER" id="PTHR11764">
    <property type="entry name" value="TERPENE CYCLASE/MUTASE FAMILY MEMBER"/>
    <property type="match status" value="1"/>
</dbReference>
<dbReference type="GO" id="GO:0042300">
    <property type="term" value="F:beta-amyrin synthase activity"/>
    <property type="evidence" value="ECO:0007669"/>
    <property type="project" value="TreeGrafter"/>
</dbReference>
<organism evidence="1 2">
    <name type="scientific">Arabis nemorensis</name>
    <dbReference type="NCBI Taxonomy" id="586526"/>
    <lineage>
        <taxon>Eukaryota</taxon>
        <taxon>Viridiplantae</taxon>
        <taxon>Streptophyta</taxon>
        <taxon>Embryophyta</taxon>
        <taxon>Tracheophyta</taxon>
        <taxon>Spermatophyta</taxon>
        <taxon>Magnoliopsida</taxon>
        <taxon>eudicotyledons</taxon>
        <taxon>Gunneridae</taxon>
        <taxon>Pentapetalae</taxon>
        <taxon>rosids</taxon>
        <taxon>malvids</taxon>
        <taxon>Brassicales</taxon>
        <taxon>Brassicaceae</taxon>
        <taxon>Arabideae</taxon>
        <taxon>Arabis</taxon>
    </lineage>
</organism>
<dbReference type="InterPro" id="IPR018333">
    <property type="entry name" value="Squalene_cyclase"/>
</dbReference>
<protein>
    <recommendedName>
        <fullName evidence="3">Squalene cyclase N-terminal domain-containing protein</fullName>
    </recommendedName>
</protein>
<keyword evidence="2" id="KW-1185">Reference proteome</keyword>
<sequence length="135" mass="15883">MWRLRIGAKARADPYLCTTNNYLGRQVWEFDALQRNLPREKKCEQKIPRAIVDDANKITYEDAKATLRRGLLFMVALQSHDGHWPAENAGCMFFNAPFVICLYITGHLDKIFSQEHRKEMLRYLYSHQRFTSKST</sequence>
<dbReference type="Proteomes" id="UP000489600">
    <property type="component" value="Unassembled WGS sequence"/>
</dbReference>
<dbReference type="EMBL" id="CABITT030000004">
    <property type="protein sequence ID" value="VVB01326.1"/>
    <property type="molecule type" value="Genomic_DNA"/>
</dbReference>
<comment type="caution">
    <text evidence="1">The sequence shown here is derived from an EMBL/GenBank/DDBJ whole genome shotgun (WGS) entry which is preliminary data.</text>
</comment>
<dbReference type="Gene3D" id="1.50.10.20">
    <property type="match status" value="1"/>
</dbReference>
<dbReference type="SUPFAM" id="SSF81853">
    <property type="entry name" value="Family 10 polysaccharide lyase"/>
    <property type="match status" value="1"/>
</dbReference>
<evidence type="ECO:0008006" key="3">
    <source>
        <dbReference type="Google" id="ProtNLM"/>
    </source>
</evidence>
<proteinExistence type="predicted"/>